<evidence type="ECO:0000256" key="3">
    <source>
        <dbReference type="ARBA" id="ARBA00022475"/>
    </source>
</evidence>
<keyword evidence="4" id="KW-0997">Cell inner membrane</keyword>
<evidence type="ECO:0000256" key="1">
    <source>
        <dbReference type="ARBA" id="ARBA00004429"/>
    </source>
</evidence>
<keyword evidence="6 9" id="KW-1133">Transmembrane helix</keyword>
<feature type="transmembrane region" description="Helical" evidence="9">
    <location>
        <begin position="12"/>
        <end position="31"/>
    </location>
</feature>
<evidence type="ECO:0000256" key="6">
    <source>
        <dbReference type="ARBA" id="ARBA00022989"/>
    </source>
</evidence>
<dbReference type="OrthoDB" id="4964541at2"/>
<dbReference type="AlphaFoldDB" id="A0A1M4W2R1"/>
<reference evidence="11 12" key="1">
    <citation type="submission" date="2016-11" db="EMBL/GenBank/DDBJ databases">
        <authorList>
            <person name="Jaros S."/>
            <person name="Januszkiewicz K."/>
            <person name="Wedrychowicz H."/>
        </authorList>
    </citation>
    <scope>NUCLEOTIDE SEQUENCE [LARGE SCALE GENOMIC DNA]</scope>
    <source>
        <strain evidence="11 12">DSM 17459</strain>
    </source>
</reference>
<evidence type="ECO:0000256" key="2">
    <source>
        <dbReference type="ARBA" id="ARBA00022448"/>
    </source>
</evidence>
<sequence>MGIMKRIEEILSVICLGTMTVLAFANVVSRYVFSASFSFSEEITTYLFVLLSLLGTAIAAKRKAHLGLTIITDLVNPRIRKIMEIVGYGFAVAFTFAIFYYGILMVKSQIELGQVTAAMQWPEWIFGSFVPFGSFFVLIRFGQNLIEAIKWKPGKEVKE</sequence>
<protein>
    <submittedName>
        <fullName evidence="11">TRAP-type C4-dicarboxylate transport system, small permease component</fullName>
    </submittedName>
</protein>
<dbReference type="GO" id="GO:0022857">
    <property type="term" value="F:transmembrane transporter activity"/>
    <property type="evidence" value="ECO:0007669"/>
    <property type="project" value="TreeGrafter"/>
</dbReference>
<keyword evidence="5 9" id="KW-0812">Transmembrane</keyword>
<organism evidence="11 12">
    <name type="scientific">Lactonifactor longoviformis DSM 17459</name>
    <dbReference type="NCBI Taxonomy" id="1122155"/>
    <lineage>
        <taxon>Bacteria</taxon>
        <taxon>Bacillati</taxon>
        <taxon>Bacillota</taxon>
        <taxon>Clostridia</taxon>
        <taxon>Eubacteriales</taxon>
        <taxon>Clostridiaceae</taxon>
        <taxon>Lactonifactor</taxon>
    </lineage>
</organism>
<evidence type="ECO:0000256" key="5">
    <source>
        <dbReference type="ARBA" id="ARBA00022692"/>
    </source>
</evidence>
<comment type="subcellular location">
    <subcellularLocation>
        <location evidence="1">Cell inner membrane</location>
        <topology evidence="1">Multi-pass membrane protein</topology>
    </subcellularLocation>
</comment>
<feature type="domain" description="Tripartite ATP-independent periplasmic transporters DctQ component" evidence="10">
    <location>
        <begin position="19"/>
        <end position="149"/>
    </location>
</feature>
<gene>
    <name evidence="11" type="ORF">SAMN02745158_01464</name>
</gene>
<accession>A0A1M4W2R1</accession>
<dbReference type="InterPro" id="IPR007387">
    <property type="entry name" value="TRAP_DctQ"/>
</dbReference>
<dbReference type="RefSeq" id="WP_072850414.1">
    <property type="nucleotide sequence ID" value="NZ_FQVI01000005.1"/>
</dbReference>
<dbReference type="InterPro" id="IPR055348">
    <property type="entry name" value="DctQ"/>
</dbReference>
<name>A0A1M4W2R1_9CLOT</name>
<dbReference type="GO" id="GO:0015740">
    <property type="term" value="P:C4-dicarboxylate transport"/>
    <property type="evidence" value="ECO:0007669"/>
    <property type="project" value="TreeGrafter"/>
</dbReference>
<keyword evidence="3" id="KW-1003">Cell membrane</keyword>
<keyword evidence="12" id="KW-1185">Reference proteome</keyword>
<dbReference type="Pfam" id="PF04290">
    <property type="entry name" value="DctQ"/>
    <property type="match status" value="1"/>
</dbReference>
<dbReference type="PANTHER" id="PTHR35011:SF2">
    <property type="entry name" value="2,3-DIKETO-L-GULONATE TRAP TRANSPORTER SMALL PERMEASE PROTEIN YIAM"/>
    <property type="match status" value="1"/>
</dbReference>
<feature type="transmembrane region" description="Helical" evidence="9">
    <location>
        <begin position="43"/>
        <end position="60"/>
    </location>
</feature>
<feature type="transmembrane region" description="Helical" evidence="9">
    <location>
        <begin position="124"/>
        <end position="142"/>
    </location>
</feature>
<proteinExistence type="inferred from homology"/>
<dbReference type="GO" id="GO:0005886">
    <property type="term" value="C:plasma membrane"/>
    <property type="evidence" value="ECO:0007669"/>
    <property type="project" value="UniProtKB-SubCell"/>
</dbReference>
<keyword evidence="2" id="KW-0813">Transport</keyword>
<feature type="transmembrane region" description="Helical" evidence="9">
    <location>
        <begin position="85"/>
        <end position="104"/>
    </location>
</feature>
<evidence type="ECO:0000256" key="9">
    <source>
        <dbReference type="SAM" id="Phobius"/>
    </source>
</evidence>
<evidence type="ECO:0000256" key="4">
    <source>
        <dbReference type="ARBA" id="ARBA00022519"/>
    </source>
</evidence>
<evidence type="ECO:0000313" key="12">
    <source>
        <dbReference type="Proteomes" id="UP000184245"/>
    </source>
</evidence>
<dbReference type="Proteomes" id="UP000184245">
    <property type="component" value="Unassembled WGS sequence"/>
</dbReference>
<evidence type="ECO:0000256" key="7">
    <source>
        <dbReference type="ARBA" id="ARBA00023136"/>
    </source>
</evidence>
<comment type="similarity">
    <text evidence="8">Belongs to the TRAP transporter small permease family.</text>
</comment>
<evidence type="ECO:0000259" key="10">
    <source>
        <dbReference type="Pfam" id="PF04290"/>
    </source>
</evidence>
<dbReference type="STRING" id="1122155.SAMN02745158_01464"/>
<evidence type="ECO:0000256" key="8">
    <source>
        <dbReference type="ARBA" id="ARBA00038436"/>
    </source>
</evidence>
<keyword evidence="7 9" id="KW-0472">Membrane</keyword>
<dbReference type="PANTHER" id="PTHR35011">
    <property type="entry name" value="2,3-DIKETO-L-GULONATE TRAP TRANSPORTER SMALL PERMEASE PROTEIN YIAM"/>
    <property type="match status" value="1"/>
</dbReference>
<evidence type="ECO:0000313" key="11">
    <source>
        <dbReference type="EMBL" id="SHE75551.1"/>
    </source>
</evidence>
<dbReference type="EMBL" id="FQVI01000005">
    <property type="protein sequence ID" value="SHE75551.1"/>
    <property type="molecule type" value="Genomic_DNA"/>
</dbReference>